<keyword evidence="8" id="KW-0303">Gap junction</keyword>
<dbReference type="Pfam" id="PF00560">
    <property type="entry name" value="LRR_1"/>
    <property type="match status" value="1"/>
</dbReference>
<keyword evidence="3 14" id="KW-0813">Transport</keyword>
<dbReference type="InterPro" id="IPR000990">
    <property type="entry name" value="Innexin"/>
</dbReference>
<dbReference type="Gene3D" id="3.80.10.10">
    <property type="entry name" value="Ribonuclease Inhibitor"/>
    <property type="match status" value="1"/>
</dbReference>
<feature type="transmembrane region" description="Helical" evidence="14">
    <location>
        <begin position="367"/>
        <end position="388"/>
    </location>
</feature>
<dbReference type="PROSITE" id="PS51450">
    <property type="entry name" value="LRR"/>
    <property type="match status" value="1"/>
</dbReference>
<evidence type="ECO:0000256" key="1">
    <source>
        <dbReference type="ARBA" id="ARBA00004610"/>
    </source>
</evidence>
<keyword evidence="9" id="KW-0965">Cell junction</keyword>
<organism evidence="15">
    <name type="scientific">Anopheles atroparvus</name>
    <name type="common">European mosquito</name>
    <dbReference type="NCBI Taxonomy" id="41427"/>
    <lineage>
        <taxon>Eukaryota</taxon>
        <taxon>Metazoa</taxon>
        <taxon>Ecdysozoa</taxon>
        <taxon>Arthropoda</taxon>
        <taxon>Hexapoda</taxon>
        <taxon>Insecta</taxon>
        <taxon>Pterygota</taxon>
        <taxon>Neoptera</taxon>
        <taxon>Endopterygota</taxon>
        <taxon>Diptera</taxon>
        <taxon>Nematocera</taxon>
        <taxon>Culicoidea</taxon>
        <taxon>Culicidae</taxon>
        <taxon>Anophelinae</taxon>
        <taxon>Anopheles</taxon>
    </lineage>
</organism>
<protein>
    <recommendedName>
        <fullName evidence="14">Innexin</fullName>
    </recommendedName>
</protein>
<evidence type="ECO:0000313" key="15">
    <source>
        <dbReference type="EnsemblMetazoa" id="AATE008520-PA.1"/>
    </source>
</evidence>
<sequence>MGNKQVKQHFETAKKTGVLKISLLRLDEFPSALKTFPNVLKTLDISENRFTALPEDIAKFTLLKHLNASGNKIAMVPECIGVLVKLETLNMINNLLTSVPRSLASCTHLKQVILSNNQIQAFPVVFCELKQLDLLDLSRNKITEVPPEVKSLQVTELNLNQNQITIVAEEIADCPKLKTLRLEENCLQISGIHSRILTDSKGLLKLDQVCIDNNIFRLHYKATVIILIAFSLLVTSRQYIGDPIDCIVDEIPLNVMDTYCWIYSTFTIPNRLTGVAGKDIVQPGVASHVDGHDEVKYHKYYQWVCFVLFFQAMLFYVPRYLWKTWEGGRIKMLVLDLNMPIMNDDAKERKKILVDYFADNIKGHNFYAMRFFFCEALNFVNVLGQIYFMDFFLDGEFSTYGSDVVRFTEMEPEERGDPMARVFPKVTKCTFHKYGASGSVQKFDGLCVLPLNIVNEKIYVFLWFWFILLTILTGISLVYRAAVILMPKLRLLMLRARSRLSQHEEVELIASKCQLGDWFILYQLGKNIDPLIYKEIICDLAQKVEGKEIV</sequence>
<evidence type="ECO:0000256" key="2">
    <source>
        <dbReference type="ARBA" id="ARBA00004651"/>
    </source>
</evidence>
<dbReference type="STRING" id="41427.A0A182IZL5"/>
<dbReference type="InterPro" id="IPR003591">
    <property type="entry name" value="Leu-rich_rpt_typical-subtyp"/>
</dbReference>
<keyword evidence="6 14" id="KW-0812">Transmembrane</keyword>
<evidence type="ECO:0000256" key="14">
    <source>
        <dbReference type="RuleBase" id="RU010713"/>
    </source>
</evidence>
<gene>
    <name evidence="14" type="primary">inx</name>
</gene>
<evidence type="ECO:0000256" key="10">
    <source>
        <dbReference type="ARBA" id="ARBA00022989"/>
    </source>
</evidence>
<dbReference type="PROSITE" id="PS51013">
    <property type="entry name" value="PANNEXIN"/>
    <property type="match status" value="1"/>
</dbReference>
<dbReference type="PANTHER" id="PTHR11893">
    <property type="entry name" value="INNEXIN"/>
    <property type="match status" value="1"/>
</dbReference>
<keyword evidence="10 14" id="KW-1133">Transmembrane helix</keyword>
<keyword evidence="7" id="KW-0677">Repeat</keyword>
<dbReference type="Pfam" id="PF13855">
    <property type="entry name" value="LRR_8"/>
    <property type="match status" value="1"/>
</dbReference>
<reference evidence="15" key="1">
    <citation type="submission" date="2022-08" db="UniProtKB">
        <authorList>
            <consortium name="EnsemblMetazoa"/>
        </authorList>
    </citation>
    <scope>IDENTIFICATION</scope>
    <source>
        <strain evidence="15">EBRO</strain>
    </source>
</reference>
<dbReference type="GO" id="GO:0005921">
    <property type="term" value="C:gap junction"/>
    <property type="evidence" value="ECO:0007669"/>
    <property type="project" value="UniProtKB-SubCell"/>
</dbReference>
<keyword evidence="13 14" id="KW-0407">Ion channel</keyword>
<dbReference type="InterPro" id="IPR032675">
    <property type="entry name" value="LRR_dom_sf"/>
</dbReference>
<keyword evidence="5" id="KW-0433">Leucine-rich repeat</keyword>
<evidence type="ECO:0000256" key="13">
    <source>
        <dbReference type="ARBA" id="ARBA00023303"/>
    </source>
</evidence>
<keyword evidence="12 14" id="KW-0472">Membrane</keyword>
<comment type="similarity">
    <text evidence="14">Belongs to the pannexin family.</text>
</comment>
<evidence type="ECO:0000256" key="5">
    <source>
        <dbReference type="ARBA" id="ARBA00022614"/>
    </source>
</evidence>
<proteinExistence type="inferred from homology"/>
<dbReference type="PANTHER" id="PTHR11893:SF41">
    <property type="entry name" value="INNEXIN INX2"/>
    <property type="match status" value="1"/>
</dbReference>
<evidence type="ECO:0000256" key="8">
    <source>
        <dbReference type="ARBA" id="ARBA00022868"/>
    </source>
</evidence>
<keyword evidence="11 14" id="KW-0406">Ion transport</keyword>
<dbReference type="GO" id="GO:0034220">
    <property type="term" value="P:monoatomic ion transmembrane transport"/>
    <property type="evidence" value="ECO:0007669"/>
    <property type="project" value="UniProtKB-KW"/>
</dbReference>
<evidence type="ECO:0000256" key="12">
    <source>
        <dbReference type="ARBA" id="ARBA00023136"/>
    </source>
</evidence>
<evidence type="ECO:0000256" key="4">
    <source>
        <dbReference type="ARBA" id="ARBA00022475"/>
    </source>
</evidence>
<dbReference type="GO" id="GO:0005886">
    <property type="term" value="C:plasma membrane"/>
    <property type="evidence" value="ECO:0007669"/>
    <property type="project" value="UniProtKB-SubCell"/>
</dbReference>
<dbReference type="VEuPathDB" id="VectorBase:AATE008520"/>
<evidence type="ECO:0000256" key="3">
    <source>
        <dbReference type="ARBA" id="ARBA00022448"/>
    </source>
</evidence>
<dbReference type="SUPFAM" id="SSF52058">
    <property type="entry name" value="L domain-like"/>
    <property type="match status" value="1"/>
</dbReference>
<dbReference type="PRINTS" id="PR01262">
    <property type="entry name" value="INNEXIN"/>
</dbReference>
<dbReference type="GO" id="GO:0005243">
    <property type="term" value="F:gap junction channel activity"/>
    <property type="evidence" value="ECO:0007669"/>
    <property type="project" value="TreeGrafter"/>
</dbReference>
<feature type="transmembrane region" description="Helical" evidence="14">
    <location>
        <begin position="222"/>
        <end position="240"/>
    </location>
</feature>
<feature type="transmembrane region" description="Helical" evidence="14">
    <location>
        <begin position="458"/>
        <end position="485"/>
    </location>
</feature>
<name>A0A182IZL5_ANOAO</name>
<accession>A0A182IZL5</accession>
<evidence type="ECO:0000256" key="9">
    <source>
        <dbReference type="ARBA" id="ARBA00022949"/>
    </source>
</evidence>
<evidence type="ECO:0000256" key="11">
    <source>
        <dbReference type="ARBA" id="ARBA00023065"/>
    </source>
</evidence>
<dbReference type="GO" id="GO:0007602">
    <property type="term" value="P:phototransduction"/>
    <property type="evidence" value="ECO:0007669"/>
    <property type="project" value="TreeGrafter"/>
</dbReference>
<evidence type="ECO:0000256" key="6">
    <source>
        <dbReference type="ARBA" id="ARBA00022692"/>
    </source>
</evidence>
<dbReference type="AlphaFoldDB" id="A0A182IZL5"/>
<evidence type="ECO:0000256" key="7">
    <source>
        <dbReference type="ARBA" id="ARBA00022737"/>
    </source>
</evidence>
<dbReference type="SMART" id="SM00369">
    <property type="entry name" value="LRR_TYP"/>
    <property type="match status" value="5"/>
</dbReference>
<comment type="function">
    <text evidence="14">Structural component of the gap junctions.</text>
</comment>
<dbReference type="EnsemblMetazoa" id="AATE008520-RA">
    <property type="protein sequence ID" value="AATE008520-PA.1"/>
    <property type="gene ID" value="AATE008520"/>
</dbReference>
<keyword evidence="4" id="KW-1003">Cell membrane</keyword>
<dbReference type="InterPro" id="IPR001611">
    <property type="entry name" value="Leu-rich_rpt"/>
</dbReference>
<feature type="transmembrane region" description="Helical" evidence="14">
    <location>
        <begin position="300"/>
        <end position="322"/>
    </location>
</feature>
<comment type="subcellular location">
    <subcellularLocation>
        <location evidence="1">Cell junction</location>
        <location evidence="1">Gap junction</location>
    </subcellularLocation>
    <subcellularLocation>
        <location evidence="2 14">Cell membrane</location>
        <topology evidence="2 14">Multi-pass membrane protein</topology>
    </subcellularLocation>
</comment>
<dbReference type="Pfam" id="PF00876">
    <property type="entry name" value="Innexin"/>
    <property type="match status" value="1"/>
</dbReference>